<evidence type="ECO:0000256" key="1">
    <source>
        <dbReference type="PROSITE-ProRule" id="PRU00047"/>
    </source>
</evidence>
<gene>
    <name evidence="3" type="ORF">KPH14_011654</name>
</gene>
<proteinExistence type="predicted"/>
<sequence length="435" mass="50114">MAESLRIGIAKLNNENYSVWKFKVELMLIKEDLWDQVSMAKPEDQQAAAIWQKKDDKARATIGLLVEDSQLVHIRKASTAKQVWESLQNYHEKSTLTSKVYLFRQICKMHLSETGNMEAHVATMQELVDKLTALGEEIKDPFFVAMLLSSLPDSYGTMITALESRPEEELTLSFVKGKLIDEYKRRKGVPEIEDSTSALRVSQKKTVSTDKGRGRSCYFCHRQGHSKADCYKYKKWKENKEKTDKIERADKAKENKDHTRQRDKEDDRKMEDFCFNVHESQGNTSVWLIDSGATSHMTNYKNFFDKLEYRNLQKVTVANGKNAEIVGIGSGRLSFIDENNSEVDIMLNDVLYVPELTDSLLSVKKLVDMDLEILFKESACRIFKGNAVIATINASSNMYPLRLKHKAMTIKKKTHTEQCQHTWHRRFGHRNPVDI</sequence>
<keyword evidence="4" id="KW-1185">Reference proteome</keyword>
<dbReference type="InterPro" id="IPR001878">
    <property type="entry name" value="Znf_CCHC"/>
</dbReference>
<evidence type="ECO:0000313" key="4">
    <source>
        <dbReference type="Proteomes" id="UP001258017"/>
    </source>
</evidence>
<reference evidence="3" key="1">
    <citation type="submission" date="2021-08" db="EMBL/GenBank/DDBJ databases">
        <authorList>
            <person name="Misof B."/>
            <person name="Oliver O."/>
            <person name="Podsiadlowski L."/>
            <person name="Donath A."/>
            <person name="Peters R."/>
            <person name="Mayer C."/>
            <person name="Rust J."/>
            <person name="Gunkel S."/>
            <person name="Lesny P."/>
            <person name="Martin S."/>
            <person name="Oeyen J.P."/>
            <person name="Petersen M."/>
            <person name="Panagiotis P."/>
            <person name="Wilbrandt J."/>
            <person name="Tanja T."/>
        </authorList>
    </citation>
    <scope>NUCLEOTIDE SEQUENCE</scope>
    <source>
        <strain evidence="3">GBR_01_08_01A</strain>
        <tissue evidence="3">Thorax + abdomen</tissue>
    </source>
</reference>
<dbReference type="PANTHER" id="PTHR47592">
    <property type="entry name" value="PBF68 PROTEIN"/>
    <property type="match status" value="1"/>
</dbReference>
<feature type="domain" description="CCHC-type" evidence="2">
    <location>
        <begin position="217"/>
        <end position="230"/>
    </location>
</feature>
<accession>A0AAD9REG9</accession>
<evidence type="ECO:0000313" key="3">
    <source>
        <dbReference type="EMBL" id="KAK2578197.1"/>
    </source>
</evidence>
<dbReference type="Proteomes" id="UP001258017">
    <property type="component" value="Unassembled WGS sequence"/>
</dbReference>
<dbReference type="Pfam" id="PF22936">
    <property type="entry name" value="Pol_BBD"/>
    <property type="match status" value="1"/>
</dbReference>
<reference evidence="3" key="2">
    <citation type="journal article" date="2023" name="Commun. Biol.">
        <title>Intrasexual cuticular hydrocarbon dimorphism in a wasp sheds light on hydrocarbon biosynthesis genes in Hymenoptera.</title>
        <authorList>
            <person name="Moris V.C."/>
            <person name="Podsiadlowski L."/>
            <person name="Martin S."/>
            <person name="Oeyen J.P."/>
            <person name="Donath A."/>
            <person name="Petersen M."/>
            <person name="Wilbrandt J."/>
            <person name="Misof B."/>
            <person name="Liedtke D."/>
            <person name="Thamm M."/>
            <person name="Scheiner R."/>
            <person name="Schmitt T."/>
            <person name="Niehuis O."/>
        </authorList>
    </citation>
    <scope>NUCLEOTIDE SEQUENCE</scope>
    <source>
        <strain evidence="3">GBR_01_08_01A</strain>
    </source>
</reference>
<name>A0AAD9REG9_9HYME</name>
<dbReference type="EMBL" id="JAIFRP010000535">
    <property type="protein sequence ID" value="KAK2578197.1"/>
    <property type="molecule type" value="Genomic_DNA"/>
</dbReference>
<dbReference type="GO" id="GO:0003676">
    <property type="term" value="F:nucleic acid binding"/>
    <property type="evidence" value="ECO:0007669"/>
    <property type="project" value="InterPro"/>
</dbReference>
<dbReference type="InterPro" id="IPR054722">
    <property type="entry name" value="PolX-like_BBD"/>
</dbReference>
<keyword evidence="1" id="KW-0862">Zinc</keyword>
<keyword evidence="1" id="KW-0479">Metal-binding</keyword>
<protein>
    <recommendedName>
        <fullName evidence="2">CCHC-type domain-containing protein</fullName>
    </recommendedName>
</protein>
<dbReference type="AlphaFoldDB" id="A0AAD9REG9"/>
<dbReference type="PROSITE" id="PS50158">
    <property type="entry name" value="ZF_CCHC"/>
    <property type="match status" value="1"/>
</dbReference>
<organism evidence="3 4">
    <name type="scientific">Odynerus spinipes</name>
    <dbReference type="NCBI Taxonomy" id="1348599"/>
    <lineage>
        <taxon>Eukaryota</taxon>
        <taxon>Metazoa</taxon>
        <taxon>Ecdysozoa</taxon>
        <taxon>Arthropoda</taxon>
        <taxon>Hexapoda</taxon>
        <taxon>Insecta</taxon>
        <taxon>Pterygota</taxon>
        <taxon>Neoptera</taxon>
        <taxon>Endopterygota</taxon>
        <taxon>Hymenoptera</taxon>
        <taxon>Apocrita</taxon>
        <taxon>Aculeata</taxon>
        <taxon>Vespoidea</taxon>
        <taxon>Vespidae</taxon>
        <taxon>Eumeninae</taxon>
        <taxon>Odynerus</taxon>
    </lineage>
</organism>
<dbReference type="Pfam" id="PF14223">
    <property type="entry name" value="Retrotran_gag_2"/>
    <property type="match status" value="1"/>
</dbReference>
<dbReference type="GO" id="GO:0008270">
    <property type="term" value="F:zinc ion binding"/>
    <property type="evidence" value="ECO:0007669"/>
    <property type="project" value="UniProtKB-KW"/>
</dbReference>
<keyword evidence="1" id="KW-0863">Zinc-finger</keyword>
<dbReference type="PANTHER" id="PTHR47592:SF31">
    <property type="entry name" value="ZINC FINGER, CCHC-TYPE-RELATED"/>
    <property type="match status" value="1"/>
</dbReference>
<comment type="caution">
    <text evidence="3">The sequence shown here is derived from an EMBL/GenBank/DDBJ whole genome shotgun (WGS) entry which is preliminary data.</text>
</comment>
<evidence type="ECO:0000259" key="2">
    <source>
        <dbReference type="PROSITE" id="PS50158"/>
    </source>
</evidence>